<sequence length="101" mass="10906">MIKGKRARVTQRVKNMDGIKTMQDGREAGGLGRCHPPVASDDMAGAGLLKYHKALARAARQSTQICLLPYALIAGQHSKEIHTLKPPTHRASLKSVTAPKP</sequence>
<evidence type="ECO:0000313" key="3">
    <source>
        <dbReference type="Proteomes" id="UP000324222"/>
    </source>
</evidence>
<gene>
    <name evidence="2" type="ORF">E2C01_040711</name>
</gene>
<protein>
    <submittedName>
        <fullName evidence="2">Uncharacterized protein</fullName>
    </submittedName>
</protein>
<evidence type="ECO:0000256" key="1">
    <source>
        <dbReference type="SAM" id="MobiDB-lite"/>
    </source>
</evidence>
<organism evidence="2 3">
    <name type="scientific">Portunus trituberculatus</name>
    <name type="common">Swimming crab</name>
    <name type="synonym">Neptunus trituberculatus</name>
    <dbReference type="NCBI Taxonomy" id="210409"/>
    <lineage>
        <taxon>Eukaryota</taxon>
        <taxon>Metazoa</taxon>
        <taxon>Ecdysozoa</taxon>
        <taxon>Arthropoda</taxon>
        <taxon>Crustacea</taxon>
        <taxon>Multicrustacea</taxon>
        <taxon>Malacostraca</taxon>
        <taxon>Eumalacostraca</taxon>
        <taxon>Eucarida</taxon>
        <taxon>Decapoda</taxon>
        <taxon>Pleocyemata</taxon>
        <taxon>Brachyura</taxon>
        <taxon>Eubrachyura</taxon>
        <taxon>Portunoidea</taxon>
        <taxon>Portunidae</taxon>
        <taxon>Portuninae</taxon>
        <taxon>Portunus</taxon>
    </lineage>
</organism>
<proteinExistence type="predicted"/>
<evidence type="ECO:0000313" key="2">
    <source>
        <dbReference type="EMBL" id="MPC46978.1"/>
    </source>
</evidence>
<name>A0A5B7FPY1_PORTR</name>
<reference evidence="2 3" key="1">
    <citation type="submission" date="2019-05" db="EMBL/GenBank/DDBJ databases">
        <title>Another draft genome of Portunus trituberculatus and its Hox gene families provides insights of decapod evolution.</title>
        <authorList>
            <person name="Jeong J.-H."/>
            <person name="Song I."/>
            <person name="Kim S."/>
            <person name="Choi T."/>
            <person name="Kim D."/>
            <person name="Ryu S."/>
            <person name="Kim W."/>
        </authorList>
    </citation>
    <scope>NUCLEOTIDE SEQUENCE [LARGE SCALE GENOMIC DNA]</scope>
    <source>
        <tissue evidence="2">Muscle</tissue>
    </source>
</reference>
<dbReference type="Proteomes" id="UP000324222">
    <property type="component" value="Unassembled WGS sequence"/>
</dbReference>
<feature type="compositionally biased region" description="Basic residues" evidence="1">
    <location>
        <begin position="1"/>
        <end position="11"/>
    </location>
</feature>
<accession>A0A5B7FPY1</accession>
<dbReference type="EMBL" id="VSRR010007476">
    <property type="protein sequence ID" value="MPC46978.1"/>
    <property type="molecule type" value="Genomic_DNA"/>
</dbReference>
<keyword evidence="3" id="KW-1185">Reference proteome</keyword>
<feature type="region of interest" description="Disordered" evidence="1">
    <location>
        <begin position="1"/>
        <end position="31"/>
    </location>
</feature>
<comment type="caution">
    <text evidence="2">The sequence shown here is derived from an EMBL/GenBank/DDBJ whole genome shotgun (WGS) entry which is preliminary data.</text>
</comment>
<dbReference type="AlphaFoldDB" id="A0A5B7FPY1"/>